<protein>
    <submittedName>
        <fullName evidence="1">Glycosyl hydrolase family 43</fullName>
    </submittedName>
</protein>
<gene>
    <name evidence="1" type="ORF">C8N47_12826</name>
</gene>
<dbReference type="PANTHER" id="PTHR42812:SF12">
    <property type="entry name" value="BETA-XYLOSIDASE-RELATED"/>
    <property type="match status" value="1"/>
</dbReference>
<evidence type="ECO:0000313" key="2">
    <source>
        <dbReference type="Proteomes" id="UP000243525"/>
    </source>
</evidence>
<sequence length="73" mass="8246">MKFLSLRFGLFLFLFLIGSQLLVAQKLHSDNGDGTYTNPVIPADFPDPDVIRVDDTYYMVSTTMWVFPGVTVL</sequence>
<name>A0A2T5BXL2_9BACT</name>
<evidence type="ECO:0000313" key="1">
    <source>
        <dbReference type="EMBL" id="PTN05048.1"/>
    </source>
</evidence>
<dbReference type="Gene3D" id="2.115.10.20">
    <property type="entry name" value="Glycosyl hydrolase domain, family 43"/>
    <property type="match status" value="1"/>
</dbReference>
<keyword evidence="2" id="KW-1185">Reference proteome</keyword>
<dbReference type="AlphaFoldDB" id="A0A2T5BXL2"/>
<dbReference type="EMBL" id="QAAD01000028">
    <property type="protein sequence ID" value="PTN05048.1"/>
    <property type="molecule type" value="Genomic_DNA"/>
</dbReference>
<dbReference type="GO" id="GO:0016787">
    <property type="term" value="F:hydrolase activity"/>
    <property type="evidence" value="ECO:0007669"/>
    <property type="project" value="UniProtKB-KW"/>
</dbReference>
<comment type="caution">
    <text evidence="1">The sequence shown here is derived from an EMBL/GenBank/DDBJ whole genome shotgun (WGS) entry which is preliminary data.</text>
</comment>
<dbReference type="InterPro" id="IPR051795">
    <property type="entry name" value="Glycosyl_Hydrlase_43"/>
</dbReference>
<dbReference type="PANTHER" id="PTHR42812">
    <property type="entry name" value="BETA-XYLOSIDASE"/>
    <property type="match status" value="1"/>
</dbReference>
<proteinExistence type="predicted"/>
<feature type="non-terminal residue" evidence="1">
    <location>
        <position position="73"/>
    </location>
</feature>
<dbReference type="OrthoDB" id="9801455at2"/>
<dbReference type="InterPro" id="IPR023296">
    <property type="entry name" value="Glyco_hydro_beta-prop_sf"/>
</dbReference>
<organism evidence="1 2">
    <name type="scientific">Mangrovibacterium marinum</name>
    <dbReference type="NCBI Taxonomy" id="1639118"/>
    <lineage>
        <taxon>Bacteria</taxon>
        <taxon>Pseudomonadati</taxon>
        <taxon>Bacteroidota</taxon>
        <taxon>Bacteroidia</taxon>
        <taxon>Marinilabiliales</taxon>
        <taxon>Prolixibacteraceae</taxon>
        <taxon>Mangrovibacterium</taxon>
    </lineage>
</organism>
<reference evidence="1 2" key="1">
    <citation type="submission" date="2018-04" db="EMBL/GenBank/DDBJ databases">
        <title>Genomic Encyclopedia of Archaeal and Bacterial Type Strains, Phase II (KMG-II): from individual species to whole genera.</title>
        <authorList>
            <person name="Goeker M."/>
        </authorList>
    </citation>
    <scope>NUCLEOTIDE SEQUENCE [LARGE SCALE GENOMIC DNA]</scope>
    <source>
        <strain evidence="1 2">DSM 28823</strain>
    </source>
</reference>
<accession>A0A2T5BXL2</accession>
<dbReference type="SUPFAM" id="SSF75005">
    <property type="entry name" value="Arabinanase/levansucrase/invertase"/>
    <property type="match status" value="1"/>
</dbReference>
<dbReference type="Proteomes" id="UP000243525">
    <property type="component" value="Unassembled WGS sequence"/>
</dbReference>
<keyword evidence="1" id="KW-0378">Hydrolase</keyword>